<dbReference type="InterPro" id="IPR011990">
    <property type="entry name" value="TPR-like_helical_dom_sf"/>
</dbReference>
<evidence type="ECO:0000313" key="4">
    <source>
        <dbReference type="Proteomes" id="UP001225034"/>
    </source>
</evidence>
<dbReference type="EMBL" id="JAUSUA010000005">
    <property type="protein sequence ID" value="MDQ0208384.1"/>
    <property type="molecule type" value="Genomic_DNA"/>
</dbReference>
<dbReference type="InterPro" id="IPR041656">
    <property type="entry name" value="TPR_5"/>
</dbReference>
<protein>
    <submittedName>
        <fullName evidence="3">Tetratricopeptide (TPR) repeat protein</fullName>
    </submittedName>
</protein>
<evidence type="ECO:0000256" key="1">
    <source>
        <dbReference type="PROSITE-ProRule" id="PRU00339"/>
    </source>
</evidence>
<dbReference type="Pfam" id="PF12688">
    <property type="entry name" value="TPR_5"/>
    <property type="match status" value="1"/>
</dbReference>
<name>A0ABT9YKI4_9BACI</name>
<feature type="domain" description="Tetratrico peptide repeat group 5" evidence="2">
    <location>
        <begin position="34"/>
        <end position="153"/>
    </location>
</feature>
<dbReference type="PROSITE" id="PS50005">
    <property type="entry name" value="TPR"/>
    <property type="match status" value="1"/>
</dbReference>
<comment type="caution">
    <text evidence="3">The sequence shown here is derived from an EMBL/GenBank/DDBJ whole genome shotgun (WGS) entry which is preliminary data.</text>
</comment>
<proteinExistence type="predicted"/>
<evidence type="ECO:0000259" key="2">
    <source>
        <dbReference type="Pfam" id="PF12688"/>
    </source>
</evidence>
<evidence type="ECO:0000313" key="3">
    <source>
        <dbReference type="EMBL" id="MDQ0208384.1"/>
    </source>
</evidence>
<feature type="repeat" description="TPR" evidence="1">
    <location>
        <begin position="69"/>
        <end position="102"/>
    </location>
</feature>
<dbReference type="Gene3D" id="1.25.40.10">
    <property type="entry name" value="Tetratricopeptide repeat domain"/>
    <property type="match status" value="1"/>
</dbReference>
<keyword evidence="1" id="KW-0802">TPR repeat</keyword>
<organism evidence="3 4">
    <name type="scientific">Alkalicoccobacillus murimartini</name>
    <dbReference type="NCBI Taxonomy" id="171685"/>
    <lineage>
        <taxon>Bacteria</taxon>
        <taxon>Bacillati</taxon>
        <taxon>Bacillota</taxon>
        <taxon>Bacilli</taxon>
        <taxon>Bacillales</taxon>
        <taxon>Bacillaceae</taxon>
        <taxon>Alkalicoccobacillus</taxon>
    </lineage>
</organism>
<dbReference type="InterPro" id="IPR019734">
    <property type="entry name" value="TPR_rpt"/>
</dbReference>
<keyword evidence="4" id="KW-1185">Reference proteome</keyword>
<dbReference type="Proteomes" id="UP001225034">
    <property type="component" value="Unassembled WGS sequence"/>
</dbReference>
<dbReference type="SUPFAM" id="SSF48452">
    <property type="entry name" value="TPR-like"/>
    <property type="match status" value="1"/>
</dbReference>
<dbReference type="RefSeq" id="WP_306984412.1">
    <property type="nucleotide sequence ID" value="NZ_JAUSUA010000005.1"/>
</dbReference>
<sequence length="160" mass="18009">MLDEAKTYLDTQEYKKAQSILVPLATANPDDAEINFYTASSFDALGLEKGAIPYYQASLANGLKSELRQRAYVQLGSSLRCIGNYNEALAILQEGLTEFPNNAAIKTFLAITQYNLNTHQNSTQLLLNLLVETSSDEWIQNYKRALGFYAEHLDETWETE</sequence>
<reference evidence="3 4" key="1">
    <citation type="submission" date="2023-07" db="EMBL/GenBank/DDBJ databases">
        <title>Genomic Encyclopedia of Type Strains, Phase IV (KMG-IV): sequencing the most valuable type-strain genomes for metagenomic binning, comparative biology and taxonomic classification.</title>
        <authorList>
            <person name="Goeker M."/>
        </authorList>
    </citation>
    <scope>NUCLEOTIDE SEQUENCE [LARGE SCALE GENOMIC DNA]</scope>
    <source>
        <strain evidence="3 4">DSM 19154</strain>
    </source>
</reference>
<accession>A0ABT9YKI4</accession>
<gene>
    <name evidence="3" type="ORF">J2S05_003195</name>
</gene>